<accession>A0A1V4J8E4</accession>
<dbReference type="AlphaFoldDB" id="A0A1V4J8E4"/>
<evidence type="ECO:0000313" key="1">
    <source>
        <dbReference type="EMBL" id="OPJ68369.1"/>
    </source>
</evidence>
<name>A0A1V4J8E4_PATFA</name>
<reference evidence="1 2" key="1">
    <citation type="submission" date="2016-02" db="EMBL/GenBank/DDBJ databases">
        <title>Band-tailed pigeon sequencing and assembly.</title>
        <authorList>
            <person name="Soares A.E."/>
            <person name="Novak B.J."/>
            <person name="Rice E.S."/>
            <person name="O'Connell B."/>
            <person name="Chang D."/>
            <person name="Weber S."/>
            <person name="Shapiro B."/>
        </authorList>
    </citation>
    <scope>NUCLEOTIDE SEQUENCE [LARGE SCALE GENOMIC DNA]</scope>
    <source>
        <strain evidence="1">BTP2013</strain>
        <tissue evidence="1">Blood</tissue>
    </source>
</reference>
<dbReference type="Proteomes" id="UP000190648">
    <property type="component" value="Unassembled WGS sequence"/>
</dbReference>
<comment type="caution">
    <text evidence="1">The sequence shown here is derived from an EMBL/GenBank/DDBJ whole genome shotgun (WGS) entry which is preliminary data.</text>
</comment>
<dbReference type="EMBL" id="LSYS01008581">
    <property type="protein sequence ID" value="OPJ68369.1"/>
    <property type="molecule type" value="Genomic_DNA"/>
</dbReference>
<gene>
    <name evidence="1" type="ORF">AV530_006022</name>
</gene>
<sequence>MILFYTRLEEEISPLLVPSKNLTASEILRSTAHDIQDPRIKVVFLLFVFQNWIQHRAGSLISHKQNRTVAPRFSRPVKQ</sequence>
<keyword evidence="2" id="KW-1185">Reference proteome</keyword>
<organism evidence="1 2">
    <name type="scientific">Patagioenas fasciata monilis</name>
    <dbReference type="NCBI Taxonomy" id="372326"/>
    <lineage>
        <taxon>Eukaryota</taxon>
        <taxon>Metazoa</taxon>
        <taxon>Chordata</taxon>
        <taxon>Craniata</taxon>
        <taxon>Vertebrata</taxon>
        <taxon>Euteleostomi</taxon>
        <taxon>Archelosauria</taxon>
        <taxon>Archosauria</taxon>
        <taxon>Dinosauria</taxon>
        <taxon>Saurischia</taxon>
        <taxon>Theropoda</taxon>
        <taxon>Coelurosauria</taxon>
        <taxon>Aves</taxon>
        <taxon>Neognathae</taxon>
        <taxon>Neoaves</taxon>
        <taxon>Columbimorphae</taxon>
        <taxon>Columbiformes</taxon>
        <taxon>Columbidae</taxon>
        <taxon>Patagioenas</taxon>
    </lineage>
</organism>
<proteinExistence type="predicted"/>
<protein>
    <submittedName>
        <fullName evidence="1">Uncharacterized protein</fullName>
    </submittedName>
</protein>
<evidence type="ECO:0000313" key="2">
    <source>
        <dbReference type="Proteomes" id="UP000190648"/>
    </source>
</evidence>